<dbReference type="Proteomes" id="UP000600918">
    <property type="component" value="Unassembled WGS sequence"/>
</dbReference>
<protein>
    <submittedName>
        <fullName evidence="1">Uncharacterized protein</fullName>
    </submittedName>
</protein>
<accession>A0A834P716</accession>
<comment type="caution">
    <text evidence="1">The sequence shown here is derived from an EMBL/GenBank/DDBJ whole genome shotgun (WGS) entry which is preliminary data.</text>
</comment>
<name>A0A834P716_VESPE</name>
<evidence type="ECO:0000313" key="2">
    <source>
        <dbReference type="Proteomes" id="UP000600918"/>
    </source>
</evidence>
<dbReference type="EMBL" id="JACSDY010000003">
    <property type="protein sequence ID" value="KAF7431261.1"/>
    <property type="molecule type" value="Genomic_DNA"/>
</dbReference>
<reference evidence="1" key="1">
    <citation type="journal article" date="2020" name="G3 (Bethesda)">
        <title>High-Quality Assemblies for Three Invasive Social Wasps from the &lt;i&gt;Vespula&lt;/i&gt; Genus.</title>
        <authorList>
            <person name="Harrop T.W.R."/>
            <person name="Guhlin J."/>
            <person name="McLaughlin G.M."/>
            <person name="Permina E."/>
            <person name="Stockwell P."/>
            <person name="Gilligan J."/>
            <person name="Le Lec M.F."/>
            <person name="Gruber M.A.M."/>
            <person name="Quinn O."/>
            <person name="Lovegrove M."/>
            <person name="Duncan E.J."/>
            <person name="Remnant E.J."/>
            <person name="Van Eeckhoven J."/>
            <person name="Graham B."/>
            <person name="Knapp R.A."/>
            <person name="Langford K.W."/>
            <person name="Kronenberg Z."/>
            <person name="Press M.O."/>
            <person name="Eacker S.M."/>
            <person name="Wilson-Rankin E.E."/>
            <person name="Purcell J."/>
            <person name="Lester P.J."/>
            <person name="Dearden P.K."/>
        </authorList>
    </citation>
    <scope>NUCLEOTIDE SEQUENCE</scope>
    <source>
        <strain evidence="1">Volc-1</strain>
    </source>
</reference>
<organism evidence="1 2">
    <name type="scientific">Vespula pensylvanica</name>
    <name type="common">Western yellow jacket</name>
    <name type="synonym">Wasp</name>
    <dbReference type="NCBI Taxonomy" id="30213"/>
    <lineage>
        <taxon>Eukaryota</taxon>
        <taxon>Metazoa</taxon>
        <taxon>Ecdysozoa</taxon>
        <taxon>Arthropoda</taxon>
        <taxon>Hexapoda</taxon>
        <taxon>Insecta</taxon>
        <taxon>Pterygota</taxon>
        <taxon>Neoptera</taxon>
        <taxon>Endopterygota</taxon>
        <taxon>Hymenoptera</taxon>
        <taxon>Apocrita</taxon>
        <taxon>Aculeata</taxon>
        <taxon>Vespoidea</taxon>
        <taxon>Vespidae</taxon>
        <taxon>Vespinae</taxon>
        <taxon>Vespula</taxon>
    </lineage>
</organism>
<dbReference type="AlphaFoldDB" id="A0A834P716"/>
<evidence type="ECO:0000313" key="1">
    <source>
        <dbReference type="EMBL" id="KAF7431261.1"/>
    </source>
</evidence>
<proteinExistence type="predicted"/>
<keyword evidence="2" id="KW-1185">Reference proteome</keyword>
<sequence>MANTLFLVRNAEVWMLSPPGRTAKLYIRHSPWFKSTFNFHMHAFSASSNEMVLSIFCAEYFVLERNGEGDTTGRVSRCLKLTAWTVELFVSRVSSISNFLKNLKLPKRKGISNANFRVDSPLARGSPDAVIFKWWDLGRLDRVSPMSGAHRRGLLRGSPSFSTGKSSWIIRTLDNSSTCYNRDLEEFDHSISVMNRGVHCLTRYPDSTATDLTFSPLRSYITVTYNRTRARNVETEEYDSKVGKSLWIYLLPYMESLISDNNSISKLYIQREAYFILWRYQDGYWKGDTEVNSRKMSIFSNMLKSNEDVKLAIFESIKSYLIKDEKSCLNSGYQLISEHQ</sequence>
<gene>
    <name evidence="1" type="ORF">H0235_004185</name>
</gene>